<accession>A0AAV4J630</accession>
<keyword evidence="2" id="KW-0472">Membrane</keyword>
<dbReference type="EMBL" id="BMAT01009969">
    <property type="protein sequence ID" value="GFS17123.1"/>
    <property type="molecule type" value="Genomic_DNA"/>
</dbReference>
<organism evidence="3 4">
    <name type="scientific">Elysia marginata</name>
    <dbReference type="NCBI Taxonomy" id="1093978"/>
    <lineage>
        <taxon>Eukaryota</taxon>
        <taxon>Metazoa</taxon>
        <taxon>Spiralia</taxon>
        <taxon>Lophotrochozoa</taxon>
        <taxon>Mollusca</taxon>
        <taxon>Gastropoda</taxon>
        <taxon>Heterobranchia</taxon>
        <taxon>Euthyneura</taxon>
        <taxon>Panpulmonata</taxon>
        <taxon>Sacoglossa</taxon>
        <taxon>Placobranchoidea</taxon>
        <taxon>Plakobranchidae</taxon>
        <taxon>Elysia</taxon>
    </lineage>
</organism>
<gene>
    <name evidence="3" type="ORF">ElyMa_004973300</name>
</gene>
<keyword evidence="2" id="KW-1133">Transmembrane helix</keyword>
<sequence>MGSRTRHYQPKYLPSPQRSGKDSRPYRFSIVLIQSNSIRFNQCIRILKIINIVIAQVIITLAIVCIAAFALIISAYPRSKRDVSADLADAADIAEREDKNVADAANDVASDVQETGNLIKEIKDAGSDPDKIKAALLDGEDVVENENQDVENFENSWKEDESDGYKLAEDVEAGSVPAGDVADAKEIVAVQSQADDDVDALEQGWDDLKEKAEDLAEDAESGKESGAQLLQGAEQLEEDEQSDGDKFLGAIEGVQSEADALAKKIES</sequence>
<protein>
    <submittedName>
        <fullName evidence="3">Uncharacterized protein</fullName>
    </submittedName>
</protein>
<evidence type="ECO:0000256" key="2">
    <source>
        <dbReference type="SAM" id="Phobius"/>
    </source>
</evidence>
<proteinExistence type="predicted"/>
<evidence type="ECO:0000256" key="1">
    <source>
        <dbReference type="SAM" id="MobiDB-lite"/>
    </source>
</evidence>
<feature type="region of interest" description="Disordered" evidence="1">
    <location>
        <begin position="1"/>
        <end position="22"/>
    </location>
</feature>
<reference evidence="3 4" key="1">
    <citation type="journal article" date="2021" name="Elife">
        <title>Chloroplast acquisition without the gene transfer in kleptoplastic sea slugs, Plakobranchus ocellatus.</title>
        <authorList>
            <person name="Maeda T."/>
            <person name="Takahashi S."/>
            <person name="Yoshida T."/>
            <person name="Shimamura S."/>
            <person name="Takaki Y."/>
            <person name="Nagai Y."/>
            <person name="Toyoda A."/>
            <person name="Suzuki Y."/>
            <person name="Arimoto A."/>
            <person name="Ishii H."/>
            <person name="Satoh N."/>
            <person name="Nishiyama T."/>
            <person name="Hasebe M."/>
            <person name="Maruyama T."/>
            <person name="Minagawa J."/>
            <person name="Obokata J."/>
            <person name="Shigenobu S."/>
        </authorList>
    </citation>
    <scope>NUCLEOTIDE SEQUENCE [LARGE SCALE GENOMIC DNA]</scope>
</reference>
<evidence type="ECO:0000313" key="4">
    <source>
        <dbReference type="Proteomes" id="UP000762676"/>
    </source>
</evidence>
<evidence type="ECO:0000313" key="3">
    <source>
        <dbReference type="EMBL" id="GFS17123.1"/>
    </source>
</evidence>
<name>A0AAV4J630_9GAST</name>
<keyword evidence="4" id="KW-1185">Reference proteome</keyword>
<feature type="transmembrane region" description="Helical" evidence="2">
    <location>
        <begin position="49"/>
        <end position="76"/>
    </location>
</feature>
<comment type="caution">
    <text evidence="3">The sequence shown here is derived from an EMBL/GenBank/DDBJ whole genome shotgun (WGS) entry which is preliminary data.</text>
</comment>
<keyword evidence="2" id="KW-0812">Transmembrane</keyword>
<dbReference type="AlphaFoldDB" id="A0AAV4J630"/>
<feature type="region of interest" description="Disordered" evidence="1">
    <location>
        <begin position="213"/>
        <end position="245"/>
    </location>
</feature>
<dbReference type="Proteomes" id="UP000762676">
    <property type="component" value="Unassembled WGS sequence"/>
</dbReference>